<evidence type="ECO:0000313" key="2">
    <source>
        <dbReference type="EMBL" id="CBK24254.2"/>
    </source>
</evidence>
<evidence type="ECO:0000313" key="3">
    <source>
        <dbReference type="Proteomes" id="UP000008312"/>
    </source>
</evidence>
<feature type="compositionally biased region" description="Basic and acidic residues" evidence="1">
    <location>
        <begin position="195"/>
        <end position="211"/>
    </location>
</feature>
<feature type="region of interest" description="Disordered" evidence="1">
    <location>
        <begin position="176"/>
        <end position="211"/>
    </location>
</feature>
<dbReference type="Proteomes" id="UP000008312">
    <property type="component" value="Unassembled WGS sequence"/>
</dbReference>
<dbReference type="Gene3D" id="3.40.50.11990">
    <property type="entry name" value="RNA polymerase II accessory factor, Cdc73 C-terminal domain"/>
    <property type="match status" value="1"/>
</dbReference>
<dbReference type="InterPro" id="IPR038103">
    <property type="entry name" value="CDC73_C_sf"/>
</dbReference>
<organism evidence="2">
    <name type="scientific">Blastocystis hominis</name>
    <dbReference type="NCBI Taxonomy" id="12968"/>
    <lineage>
        <taxon>Eukaryota</taxon>
        <taxon>Sar</taxon>
        <taxon>Stramenopiles</taxon>
        <taxon>Bigyra</taxon>
        <taxon>Opalozoa</taxon>
        <taxon>Opalinata</taxon>
        <taxon>Blastocystidae</taxon>
        <taxon>Blastocystis</taxon>
    </lineage>
</organism>
<dbReference type="AlphaFoldDB" id="D8M865"/>
<dbReference type="OrthoDB" id="204644at2759"/>
<protein>
    <submittedName>
        <fullName evidence="2">Uncharacterized protein</fullName>
    </submittedName>
</protein>
<sequence>MDTSASFRYVKPQFAAALAKPTGEKSEGDASSQGVNNIQAYKRIRTILGNEKLYETRSKIINLNGRTKFTEAIRMLSREEKSSAPHSSEDWRNRMRENVGIINTEEGFLSHDGPGMEDSYANDAIIVVAPSVGDNVITMFNVQRFLENGEYVSSESIRKVPHFPGFHVEIAVETAGNRDNAHDQRPSDAVPLYRQPDDPHRAGVEARRLRDGREPGVAVSRMGIFESRGFV</sequence>
<reference evidence="2" key="1">
    <citation type="submission" date="2010-02" db="EMBL/GenBank/DDBJ databases">
        <title>Sequencing and annotation of the Blastocystis hominis genome.</title>
        <authorList>
            <person name="Wincker P."/>
        </authorList>
    </citation>
    <scope>NUCLEOTIDE SEQUENCE</scope>
    <source>
        <strain evidence="2">Singapore isolate B</strain>
    </source>
</reference>
<gene>
    <name evidence="2" type="ORF">GSBLH_T00004012001</name>
</gene>
<evidence type="ECO:0000256" key="1">
    <source>
        <dbReference type="SAM" id="MobiDB-lite"/>
    </source>
</evidence>
<dbReference type="EMBL" id="FN668683">
    <property type="protein sequence ID" value="CBK24254.2"/>
    <property type="molecule type" value="Genomic_DNA"/>
</dbReference>
<keyword evidence="3" id="KW-1185">Reference proteome</keyword>
<dbReference type="InParanoid" id="D8M865"/>
<dbReference type="RefSeq" id="XP_012898302.1">
    <property type="nucleotide sequence ID" value="XM_013042848.1"/>
</dbReference>
<proteinExistence type="predicted"/>
<name>D8M865_BLAHO</name>
<dbReference type="GeneID" id="24921059"/>
<accession>D8M865</accession>